<dbReference type="Pfam" id="PF19402">
    <property type="entry name" value="RamS"/>
    <property type="match status" value="1"/>
</dbReference>
<organism evidence="2">
    <name type="scientific">Kitasatospora sp. CMC57</name>
    <dbReference type="NCBI Taxonomy" id="3231513"/>
    <lineage>
        <taxon>Bacteria</taxon>
        <taxon>Bacillati</taxon>
        <taxon>Actinomycetota</taxon>
        <taxon>Actinomycetes</taxon>
        <taxon>Kitasatosporales</taxon>
        <taxon>Streptomycetaceae</taxon>
        <taxon>Kitasatospora</taxon>
    </lineage>
</organism>
<feature type="region of interest" description="Disordered" evidence="1">
    <location>
        <begin position="1"/>
        <end position="20"/>
    </location>
</feature>
<name>A0AB33K970_9ACTN</name>
<proteinExistence type="predicted"/>
<protein>
    <submittedName>
        <fullName evidence="2">Uncharacterized protein</fullName>
    </submittedName>
</protein>
<evidence type="ECO:0000313" key="2">
    <source>
        <dbReference type="EMBL" id="BFP49320.1"/>
    </source>
</evidence>
<reference evidence="2" key="1">
    <citation type="submission" date="2024-07" db="EMBL/GenBank/DDBJ databases">
        <title>Complete genome sequences of cellulolytic bacteria, Kitasatospora sp. CMC57 and Streptomyces sp. CMC78, isolated from Japanese agricultural soil.</title>
        <authorList>
            <person name="Hashimoto T."/>
            <person name="Ito M."/>
            <person name="Iwamoto M."/>
            <person name="Fukahori D."/>
            <person name="Shoda T."/>
            <person name="Sakoda M."/>
            <person name="Morohoshi T."/>
            <person name="Mitsuboshi M."/>
            <person name="Nishizawa T."/>
        </authorList>
    </citation>
    <scope>NUCLEOTIDE SEQUENCE</scope>
    <source>
        <strain evidence="2">CMC57</strain>
    </source>
</reference>
<evidence type="ECO:0000256" key="1">
    <source>
        <dbReference type="SAM" id="MobiDB-lite"/>
    </source>
</evidence>
<accession>A0AB33K970</accession>
<dbReference type="InterPro" id="IPR045825">
    <property type="entry name" value="RamS"/>
</dbReference>
<dbReference type="AlphaFoldDB" id="A0AB33K970"/>
<dbReference type="RefSeq" id="WP_407991442.1">
    <property type="nucleotide sequence ID" value="NZ_AP035881.2"/>
</dbReference>
<sequence length="42" mass="4390">MTLLDLQGLTPEPSAAPAGSRASKGCNNRYSALSLLCGLWIL</sequence>
<gene>
    <name evidence="2" type="ORF">KCMC57_56880</name>
</gene>
<dbReference type="EMBL" id="AP035881">
    <property type="protein sequence ID" value="BFP49320.1"/>
    <property type="molecule type" value="Genomic_DNA"/>
</dbReference>